<dbReference type="InParanoid" id="U5DNA4"/>
<evidence type="ECO:0000313" key="2">
    <source>
        <dbReference type="Proteomes" id="UP000016960"/>
    </source>
</evidence>
<proteinExistence type="predicted"/>
<comment type="caution">
    <text evidence="1">The sequence shown here is derived from an EMBL/GenBank/DDBJ whole genome shotgun (WGS) entry which is preliminary data.</text>
</comment>
<organism evidence="1 2">
    <name type="scientific">Rubidibacter lacunae KORDI 51-2</name>
    <dbReference type="NCBI Taxonomy" id="582515"/>
    <lineage>
        <taxon>Bacteria</taxon>
        <taxon>Bacillati</taxon>
        <taxon>Cyanobacteriota</taxon>
        <taxon>Cyanophyceae</taxon>
        <taxon>Oscillatoriophycideae</taxon>
        <taxon>Chroococcales</taxon>
        <taxon>Aphanothecaceae</taxon>
        <taxon>Rubidibacter</taxon>
    </lineage>
</organism>
<accession>U5DNA4</accession>
<reference evidence="1 2" key="1">
    <citation type="submission" date="2013-05" db="EMBL/GenBank/DDBJ databases">
        <title>Draft genome sequence of Rubidibacter lacunae KORDI 51-2.</title>
        <authorList>
            <person name="Choi D.H."/>
            <person name="Noh J.H."/>
            <person name="Kwon K.-K."/>
            <person name="Lee J.-H."/>
            <person name="Ryu J.-Y."/>
        </authorList>
    </citation>
    <scope>NUCLEOTIDE SEQUENCE [LARGE SCALE GENOMIC DNA]</scope>
    <source>
        <strain evidence="1 2">KORDI 51-2</strain>
    </source>
</reference>
<protein>
    <submittedName>
        <fullName evidence="1">Uncharacterized protein</fullName>
    </submittedName>
</protein>
<dbReference type="EMBL" id="ASSJ01000024">
    <property type="protein sequence ID" value="ERN42347.1"/>
    <property type="molecule type" value="Genomic_DNA"/>
</dbReference>
<keyword evidence="2" id="KW-1185">Reference proteome</keyword>
<gene>
    <name evidence="1" type="ORF">KR51_00009910</name>
</gene>
<dbReference type="AlphaFoldDB" id="U5DNA4"/>
<sequence>MNWKAALARFASEHPESYIGLAEKVHKVNLGDRELMKSGFRHLAPDFRP</sequence>
<evidence type="ECO:0000313" key="1">
    <source>
        <dbReference type="EMBL" id="ERN42347.1"/>
    </source>
</evidence>
<dbReference type="Proteomes" id="UP000016960">
    <property type="component" value="Unassembled WGS sequence"/>
</dbReference>
<name>U5DNA4_9CHRO</name>